<dbReference type="AlphaFoldDB" id="A0A6H1ZDI5"/>
<reference evidence="1" key="1">
    <citation type="submission" date="2020-03" db="EMBL/GenBank/DDBJ databases">
        <title>The deep terrestrial virosphere.</title>
        <authorList>
            <person name="Holmfeldt K."/>
            <person name="Nilsson E."/>
            <person name="Simone D."/>
            <person name="Lopez-Fernandez M."/>
            <person name="Wu X."/>
            <person name="de Brujin I."/>
            <person name="Lundin D."/>
            <person name="Andersson A."/>
            <person name="Bertilsson S."/>
            <person name="Dopson M."/>
        </authorList>
    </citation>
    <scope>NUCLEOTIDE SEQUENCE</scope>
    <source>
        <strain evidence="3">MM415A00124</strain>
        <strain evidence="2">MM415B00156</strain>
        <strain evidence="1">TM448A00198</strain>
    </source>
</reference>
<evidence type="ECO:0000313" key="2">
    <source>
        <dbReference type="EMBL" id="QJA67829.1"/>
    </source>
</evidence>
<evidence type="ECO:0000313" key="1">
    <source>
        <dbReference type="EMBL" id="QJA45250.1"/>
    </source>
</evidence>
<protein>
    <submittedName>
        <fullName evidence="1">Uncharacterized protein</fullName>
    </submittedName>
</protein>
<name>A0A6H1ZDI5_9ZZZZ</name>
<gene>
    <name evidence="3" type="ORF">MM415A00124_0069</name>
    <name evidence="2" type="ORF">MM415B00156_0069</name>
    <name evidence="1" type="ORF">TM448A00198_0065</name>
</gene>
<dbReference type="SUPFAM" id="SSF46785">
    <property type="entry name" value="Winged helix' DNA-binding domain"/>
    <property type="match status" value="1"/>
</dbReference>
<evidence type="ECO:0000313" key="3">
    <source>
        <dbReference type="EMBL" id="QJI04894.1"/>
    </source>
</evidence>
<proteinExistence type="predicted"/>
<accession>A0A6H1ZDI5</accession>
<organism evidence="1">
    <name type="scientific">viral metagenome</name>
    <dbReference type="NCBI Taxonomy" id="1070528"/>
    <lineage>
        <taxon>unclassified sequences</taxon>
        <taxon>metagenomes</taxon>
        <taxon>organismal metagenomes</taxon>
    </lineage>
</organism>
<dbReference type="EMBL" id="MT143987">
    <property type="protein sequence ID" value="QJA45250.1"/>
    <property type="molecule type" value="Genomic_DNA"/>
</dbReference>
<sequence>MIEQFPPLNPLETAILRALQTETYYPNSIMDHVACGWLRKLGLAEKVVDEDQNRYGITPAGQELATEMDLKRLDE</sequence>
<dbReference type="EMBL" id="MT141576">
    <property type="protein sequence ID" value="QJA67829.1"/>
    <property type="molecule type" value="Genomic_DNA"/>
</dbReference>
<dbReference type="EMBL" id="MT145191">
    <property type="protein sequence ID" value="QJI04894.1"/>
    <property type="molecule type" value="Genomic_DNA"/>
</dbReference>
<dbReference type="InterPro" id="IPR036390">
    <property type="entry name" value="WH_DNA-bd_sf"/>
</dbReference>